<feature type="region of interest" description="Disordered" evidence="1">
    <location>
        <begin position="132"/>
        <end position="168"/>
    </location>
</feature>
<feature type="region of interest" description="Disordered" evidence="1">
    <location>
        <begin position="1"/>
        <end position="38"/>
    </location>
</feature>
<keyword evidence="3" id="KW-1185">Reference proteome</keyword>
<dbReference type="EMBL" id="SKFG01000005">
    <property type="protein sequence ID" value="TCZ78457.1"/>
    <property type="molecule type" value="Genomic_DNA"/>
</dbReference>
<gene>
    <name evidence="2" type="ORF">E0485_08130</name>
</gene>
<keyword evidence="2" id="KW-0032">Aminotransferase</keyword>
<evidence type="ECO:0000256" key="1">
    <source>
        <dbReference type="SAM" id="MobiDB-lite"/>
    </source>
</evidence>
<dbReference type="RefSeq" id="WP_132417494.1">
    <property type="nucleotide sequence ID" value="NZ_SKFG01000005.1"/>
</dbReference>
<organism evidence="2 3">
    <name type="scientific">Paenibacillus albiflavus</name>
    <dbReference type="NCBI Taxonomy" id="2545760"/>
    <lineage>
        <taxon>Bacteria</taxon>
        <taxon>Bacillati</taxon>
        <taxon>Bacillota</taxon>
        <taxon>Bacilli</taxon>
        <taxon>Bacillales</taxon>
        <taxon>Paenibacillaceae</taxon>
        <taxon>Paenibacillus</taxon>
    </lineage>
</organism>
<evidence type="ECO:0000313" key="3">
    <source>
        <dbReference type="Proteomes" id="UP000295418"/>
    </source>
</evidence>
<keyword evidence="2" id="KW-0808">Transferase</keyword>
<comment type="caution">
    <text evidence="2">The sequence shown here is derived from an EMBL/GenBank/DDBJ whole genome shotgun (WGS) entry which is preliminary data.</text>
</comment>
<dbReference type="AlphaFoldDB" id="A0A4R4EFV4"/>
<dbReference type="OrthoDB" id="2680668at2"/>
<dbReference type="GO" id="GO:0008483">
    <property type="term" value="F:transaminase activity"/>
    <property type="evidence" value="ECO:0007669"/>
    <property type="project" value="UniProtKB-KW"/>
</dbReference>
<dbReference type="Proteomes" id="UP000295418">
    <property type="component" value="Unassembled WGS sequence"/>
</dbReference>
<accession>A0A4R4EFV4</accession>
<evidence type="ECO:0000313" key="2">
    <source>
        <dbReference type="EMBL" id="TCZ78457.1"/>
    </source>
</evidence>
<feature type="compositionally biased region" description="Polar residues" evidence="1">
    <location>
        <begin position="1"/>
        <end position="16"/>
    </location>
</feature>
<feature type="compositionally biased region" description="Basic residues" evidence="1">
    <location>
        <begin position="140"/>
        <end position="168"/>
    </location>
</feature>
<protein>
    <submittedName>
        <fullName evidence="2">Aminotransferase</fullName>
    </submittedName>
</protein>
<sequence length="168" mass="17579">MNYSNQSNDNQKNMANISAFGSPGGGSPRPDNHYPGIGNNYGGGFFGNSQESSAVSNLPVTAQADVEVVPTATERAGLSSMLNMNTIKGFIDRMGGFDGIVSSLGKVQGFMKSVGQMAPMVKMLVNTFGKGGAKVAKASTKTKRKKSTKSNKSSKKKSSTKGKKSKKA</sequence>
<proteinExistence type="predicted"/>
<name>A0A4R4EFV4_9BACL</name>
<reference evidence="2 3" key="1">
    <citation type="submission" date="2019-03" db="EMBL/GenBank/DDBJ databases">
        <authorList>
            <person name="Kim M.K.M."/>
        </authorList>
    </citation>
    <scope>NUCLEOTIDE SEQUENCE [LARGE SCALE GENOMIC DNA]</scope>
    <source>
        <strain evidence="2 3">18JY21-1</strain>
    </source>
</reference>